<dbReference type="InterPro" id="IPR051430">
    <property type="entry name" value="Fungal_TF_Env_Response"/>
</dbReference>
<evidence type="ECO:0000256" key="6">
    <source>
        <dbReference type="ARBA" id="ARBA00023242"/>
    </source>
</evidence>
<dbReference type="RefSeq" id="XP_058334263.1">
    <property type="nucleotide sequence ID" value="XM_058471122.1"/>
</dbReference>
<keyword evidence="10" id="KW-1185">Reference proteome</keyword>
<dbReference type="InterPro" id="IPR007219">
    <property type="entry name" value="XnlR_reg_dom"/>
</dbReference>
<dbReference type="GO" id="GO:0005634">
    <property type="term" value="C:nucleus"/>
    <property type="evidence" value="ECO:0007669"/>
    <property type="project" value="TreeGrafter"/>
</dbReference>
<dbReference type="Gene3D" id="4.10.240.10">
    <property type="entry name" value="Zn(2)-C6 fungal-type DNA-binding domain"/>
    <property type="match status" value="1"/>
</dbReference>
<name>A0A9W9PIL4_9EURO</name>
<dbReference type="InterPro" id="IPR001138">
    <property type="entry name" value="Zn2Cys6_DnaBD"/>
</dbReference>
<dbReference type="OrthoDB" id="4337792at2759"/>
<sequence>MRGHDQCSQSEDADRLIPPKGRRRRPPLSCVECRRRKLKCNRVHPCSNCVHLKKGEQCFFTGPQPPKASSESINHKPAPALRQRHPTAPEDTGSEPYHMFVLDAKTGPRYSSFQKEGGECVYPRFDAGIAREDALQTPKSLGSDNMPGIQVSAQHDCIDDRVRNLPDCAFRGINGRTRYFGRSNHSITLSYFQGISSFVGRAHLRVKEADLREFKLHELIPQRCVADQLVQLYLNTFEPTWRTLCIPTFLENYHEFWKDPKATHMDKEFIAQLLGVMAAGISFYGSSLDRCEREDVEKKATRWITEAQAYIACNLASPDLDLRRIQTQCILLIARLSIAGDDDESQEWIASGLLVRSAMSIGLHRDPSRFRKESQRSLQPELRRRLWFTIVELDLMISIHRGFCPSLDLSECDCEPPSAVFNDSERTADLRKGSGSLRGIILPPPLYQTLLNRSLQLRVAITKKVNTLKFDLAYDDVLRLSEEMLHSMQVSSSIFENYLSSNDTSASDSAQVAQHRFAQSLHLFIMRKFLLSLHRPFSSSANQLPKYSYSRKIALEQSLDVLSQRGRSATNEFVYPQITQLANSMFQKEVYHSVVTVCVEISLQAREKTAAASLGGNSPGFLSSMIQSQQKVMLQAVEHTLHDFGQQLGAGGKGCKFYFCIALILGFVKAQLDGKDPLPVVEATSRYTSQICQAVIQGQSYSDVMGLYNHMQPNPEKGGILETHKDVPDEIGDELYMAAQQRQENERRKGGDILRDGSPYPPININVHPSHPTESVTSSGDATGLRAVDPLKIPGFTDVAVKEYSEWLASDVTDNTPKAGFRQACQVTLSDGFELEHTRIKTQNSSSAEGSDPELPEVLWNWVANVKKEMTVIEIV</sequence>
<dbReference type="SMART" id="SM00066">
    <property type="entry name" value="GAL4"/>
    <property type="match status" value="1"/>
</dbReference>
<evidence type="ECO:0000256" key="7">
    <source>
        <dbReference type="SAM" id="MobiDB-lite"/>
    </source>
</evidence>
<keyword evidence="3" id="KW-0805">Transcription regulation</keyword>
<evidence type="ECO:0000256" key="5">
    <source>
        <dbReference type="ARBA" id="ARBA00023163"/>
    </source>
</evidence>
<feature type="region of interest" description="Disordered" evidence="7">
    <location>
        <begin position="63"/>
        <end position="95"/>
    </location>
</feature>
<organism evidence="9 10">
    <name type="scientific">Penicillium chermesinum</name>
    <dbReference type="NCBI Taxonomy" id="63820"/>
    <lineage>
        <taxon>Eukaryota</taxon>
        <taxon>Fungi</taxon>
        <taxon>Dikarya</taxon>
        <taxon>Ascomycota</taxon>
        <taxon>Pezizomycotina</taxon>
        <taxon>Eurotiomycetes</taxon>
        <taxon>Eurotiomycetidae</taxon>
        <taxon>Eurotiales</taxon>
        <taxon>Aspergillaceae</taxon>
        <taxon>Penicillium</taxon>
    </lineage>
</organism>
<dbReference type="SMART" id="SM00906">
    <property type="entry name" value="Fungal_trans"/>
    <property type="match status" value="1"/>
</dbReference>
<evidence type="ECO:0000256" key="1">
    <source>
        <dbReference type="ARBA" id="ARBA00022723"/>
    </source>
</evidence>
<keyword evidence="2" id="KW-0862">Zinc</keyword>
<proteinExistence type="predicted"/>
<evidence type="ECO:0000256" key="4">
    <source>
        <dbReference type="ARBA" id="ARBA00023125"/>
    </source>
</evidence>
<evidence type="ECO:0000256" key="2">
    <source>
        <dbReference type="ARBA" id="ARBA00022833"/>
    </source>
</evidence>
<keyword evidence="5" id="KW-0804">Transcription</keyword>
<dbReference type="PROSITE" id="PS00463">
    <property type="entry name" value="ZN2_CY6_FUNGAL_1"/>
    <property type="match status" value="1"/>
</dbReference>
<keyword evidence="1" id="KW-0479">Metal-binding</keyword>
<dbReference type="InterPro" id="IPR036864">
    <property type="entry name" value="Zn2-C6_fun-type_DNA-bd_sf"/>
</dbReference>
<dbReference type="PANTHER" id="PTHR31944">
    <property type="entry name" value="HEME-RESPONSIVE ZINC FINGER TRANSCRIPTION FACTOR HAP1"/>
    <property type="match status" value="1"/>
</dbReference>
<dbReference type="EMBL" id="JAPQKS010000002">
    <property type="protein sequence ID" value="KAJ5246842.1"/>
    <property type="molecule type" value="Genomic_DNA"/>
</dbReference>
<dbReference type="GO" id="GO:0000978">
    <property type="term" value="F:RNA polymerase II cis-regulatory region sequence-specific DNA binding"/>
    <property type="evidence" value="ECO:0007669"/>
    <property type="project" value="TreeGrafter"/>
</dbReference>
<dbReference type="CDD" id="cd00067">
    <property type="entry name" value="GAL4"/>
    <property type="match status" value="1"/>
</dbReference>
<dbReference type="CDD" id="cd12148">
    <property type="entry name" value="fungal_TF_MHR"/>
    <property type="match status" value="1"/>
</dbReference>
<dbReference type="GO" id="GO:0008270">
    <property type="term" value="F:zinc ion binding"/>
    <property type="evidence" value="ECO:0007669"/>
    <property type="project" value="InterPro"/>
</dbReference>
<feature type="domain" description="Zn(2)-C6 fungal-type" evidence="8">
    <location>
        <begin position="29"/>
        <end position="60"/>
    </location>
</feature>
<reference evidence="9" key="1">
    <citation type="submission" date="2022-11" db="EMBL/GenBank/DDBJ databases">
        <authorList>
            <person name="Petersen C."/>
        </authorList>
    </citation>
    <scope>NUCLEOTIDE SEQUENCE</scope>
    <source>
        <strain evidence="9">IBT 19713</strain>
    </source>
</reference>
<dbReference type="PROSITE" id="PS50048">
    <property type="entry name" value="ZN2_CY6_FUNGAL_2"/>
    <property type="match status" value="1"/>
</dbReference>
<accession>A0A9W9PIL4</accession>
<dbReference type="Proteomes" id="UP001150941">
    <property type="component" value="Unassembled WGS sequence"/>
</dbReference>
<reference evidence="9" key="2">
    <citation type="journal article" date="2023" name="IMA Fungus">
        <title>Comparative genomic study of the Penicillium genus elucidates a diverse pangenome and 15 lateral gene transfer events.</title>
        <authorList>
            <person name="Petersen C."/>
            <person name="Sorensen T."/>
            <person name="Nielsen M.R."/>
            <person name="Sondergaard T.E."/>
            <person name="Sorensen J.L."/>
            <person name="Fitzpatrick D.A."/>
            <person name="Frisvad J.C."/>
            <person name="Nielsen K.L."/>
        </authorList>
    </citation>
    <scope>NUCLEOTIDE SEQUENCE</scope>
    <source>
        <strain evidence="9">IBT 19713</strain>
    </source>
</reference>
<dbReference type="PANTHER" id="PTHR31944:SF131">
    <property type="entry name" value="HEME-RESPONSIVE ZINC FINGER TRANSCRIPTION FACTOR HAP1"/>
    <property type="match status" value="1"/>
</dbReference>
<dbReference type="GO" id="GO:0006351">
    <property type="term" value="P:DNA-templated transcription"/>
    <property type="evidence" value="ECO:0007669"/>
    <property type="project" value="InterPro"/>
</dbReference>
<dbReference type="GeneID" id="83198425"/>
<feature type="region of interest" description="Disordered" evidence="7">
    <location>
        <begin position="1"/>
        <end position="26"/>
    </location>
</feature>
<dbReference type="Pfam" id="PF04082">
    <property type="entry name" value="Fungal_trans"/>
    <property type="match status" value="1"/>
</dbReference>
<evidence type="ECO:0000313" key="9">
    <source>
        <dbReference type="EMBL" id="KAJ5246842.1"/>
    </source>
</evidence>
<keyword evidence="6" id="KW-0539">Nucleus</keyword>
<feature type="compositionally biased region" description="Polar residues" evidence="7">
    <location>
        <begin position="1"/>
        <end position="10"/>
    </location>
</feature>
<comment type="caution">
    <text evidence="9">The sequence shown here is derived from an EMBL/GenBank/DDBJ whole genome shotgun (WGS) entry which is preliminary data.</text>
</comment>
<gene>
    <name evidence="9" type="ORF">N7468_001825</name>
</gene>
<keyword evidence="4" id="KW-0238">DNA-binding</keyword>
<evidence type="ECO:0000313" key="10">
    <source>
        <dbReference type="Proteomes" id="UP001150941"/>
    </source>
</evidence>
<dbReference type="SUPFAM" id="SSF57701">
    <property type="entry name" value="Zn2/Cys6 DNA-binding domain"/>
    <property type="match status" value="1"/>
</dbReference>
<protein>
    <recommendedName>
        <fullName evidence="8">Zn(2)-C6 fungal-type domain-containing protein</fullName>
    </recommendedName>
</protein>
<dbReference type="GO" id="GO:0001228">
    <property type="term" value="F:DNA-binding transcription activator activity, RNA polymerase II-specific"/>
    <property type="evidence" value="ECO:0007669"/>
    <property type="project" value="TreeGrafter"/>
</dbReference>
<evidence type="ECO:0000256" key="3">
    <source>
        <dbReference type="ARBA" id="ARBA00023015"/>
    </source>
</evidence>
<evidence type="ECO:0000259" key="8">
    <source>
        <dbReference type="PROSITE" id="PS50048"/>
    </source>
</evidence>
<dbReference type="AlphaFoldDB" id="A0A9W9PIL4"/>
<dbReference type="Pfam" id="PF00172">
    <property type="entry name" value="Zn_clus"/>
    <property type="match status" value="1"/>
</dbReference>